<keyword evidence="1" id="KW-0732">Signal</keyword>
<feature type="chain" id="PRO_5013593961" description="Transcription factor domain-containing protein" evidence="1">
    <location>
        <begin position="19"/>
        <end position="327"/>
    </location>
</feature>
<organism evidence="2 3">
    <name type="scientific">Ganoderma sinense ZZ0214-1</name>
    <dbReference type="NCBI Taxonomy" id="1077348"/>
    <lineage>
        <taxon>Eukaryota</taxon>
        <taxon>Fungi</taxon>
        <taxon>Dikarya</taxon>
        <taxon>Basidiomycota</taxon>
        <taxon>Agaricomycotina</taxon>
        <taxon>Agaricomycetes</taxon>
        <taxon>Polyporales</taxon>
        <taxon>Polyporaceae</taxon>
        <taxon>Ganoderma</taxon>
    </lineage>
</organism>
<dbReference type="EMBL" id="AYKW01000045">
    <property type="protein sequence ID" value="PIL26298.1"/>
    <property type="molecule type" value="Genomic_DNA"/>
</dbReference>
<protein>
    <recommendedName>
        <fullName evidence="4">Transcription factor domain-containing protein</fullName>
    </recommendedName>
</protein>
<reference evidence="2 3" key="1">
    <citation type="journal article" date="2015" name="Sci. Rep.">
        <title>Chromosome-level genome map provides insights into diverse defense mechanisms in the medicinal fungus Ganoderma sinense.</title>
        <authorList>
            <person name="Zhu Y."/>
            <person name="Xu J."/>
            <person name="Sun C."/>
            <person name="Zhou S."/>
            <person name="Xu H."/>
            <person name="Nelson D.R."/>
            <person name="Qian J."/>
            <person name="Song J."/>
            <person name="Luo H."/>
            <person name="Xiang L."/>
            <person name="Li Y."/>
            <person name="Xu Z."/>
            <person name="Ji A."/>
            <person name="Wang L."/>
            <person name="Lu S."/>
            <person name="Hayward A."/>
            <person name="Sun W."/>
            <person name="Li X."/>
            <person name="Schwartz D.C."/>
            <person name="Wang Y."/>
            <person name="Chen S."/>
        </authorList>
    </citation>
    <scope>NUCLEOTIDE SEQUENCE [LARGE SCALE GENOMIC DNA]</scope>
    <source>
        <strain evidence="2 3">ZZ0214-1</strain>
    </source>
</reference>
<evidence type="ECO:0000256" key="1">
    <source>
        <dbReference type="SAM" id="SignalP"/>
    </source>
</evidence>
<evidence type="ECO:0008006" key="4">
    <source>
        <dbReference type="Google" id="ProtNLM"/>
    </source>
</evidence>
<gene>
    <name evidence="2" type="ORF">GSI_12054</name>
</gene>
<dbReference type="Proteomes" id="UP000230002">
    <property type="component" value="Unassembled WGS sequence"/>
</dbReference>
<name>A0A2G8RYA2_9APHY</name>
<accession>A0A2G8RYA2</accession>
<keyword evidence="3" id="KW-1185">Reference proteome</keyword>
<comment type="caution">
    <text evidence="2">The sequence shown here is derived from an EMBL/GenBank/DDBJ whole genome shotgun (WGS) entry which is preliminary data.</text>
</comment>
<sequence length="327" mass="36385">MFPMTGGLLLAISPKLHGLVVACTDTSGEEWSYDLDDELQDLSCFLEAGSRSFVQRNTPYPGPPIIREESSFEELSAIILLSRKYGSSHLYHAAVAWLECQFTPDAAGFNMRTPPGFLETGAIGVLNLARTINHSSLLAGAIFACCRLSVDDLTNGYTREDRGKETLQLEDIVRVRLTRDRLLGACIVSATCVYRSEPDPTCRRAKCRDSLDRIRQTTVDALRAIRPSQPMRFPILEGGALEHTDAGLCEACAQMVKGREREAKEEIWGLLPCIVDEVVPGWAGQCPKHCTAFSASGSLPDSDFEDLEYCNMDRPVHDWMRYRRTCQ</sequence>
<dbReference type="AlphaFoldDB" id="A0A2G8RYA2"/>
<proteinExistence type="predicted"/>
<evidence type="ECO:0000313" key="3">
    <source>
        <dbReference type="Proteomes" id="UP000230002"/>
    </source>
</evidence>
<feature type="signal peptide" evidence="1">
    <location>
        <begin position="1"/>
        <end position="18"/>
    </location>
</feature>
<evidence type="ECO:0000313" key="2">
    <source>
        <dbReference type="EMBL" id="PIL26298.1"/>
    </source>
</evidence>
<dbReference type="OrthoDB" id="2761145at2759"/>